<dbReference type="EMBL" id="JAIMJA010000001">
    <property type="protein sequence ID" value="MCE2593295.1"/>
    <property type="molecule type" value="Genomic_DNA"/>
</dbReference>
<evidence type="ECO:0000256" key="7">
    <source>
        <dbReference type="ARBA" id="ARBA00023136"/>
    </source>
</evidence>
<feature type="transmembrane region" description="Helical" evidence="8">
    <location>
        <begin position="27"/>
        <end position="49"/>
    </location>
</feature>
<feature type="domain" description="MacB-like periplasmic core" evidence="10">
    <location>
        <begin position="30"/>
        <end position="232"/>
    </location>
</feature>
<dbReference type="InterPro" id="IPR051447">
    <property type="entry name" value="Lipoprotein-release_system"/>
</dbReference>
<dbReference type="PANTHER" id="PTHR30489">
    <property type="entry name" value="LIPOPROTEIN-RELEASING SYSTEM TRANSMEMBRANE PROTEIN LOLE"/>
    <property type="match status" value="1"/>
</dbReference>
<evidence type="ECO:0000259" key="10">
    <source>
        <dbReference type="Pfam" id="PF12704"/>
    </source>
</evidence>
<keyword evidence="7 8" id="KW-0472">Membrane</keyword>
<feature type="transmembrane region" description="Helical" evidence="8">
    <location>
        <begin position="378"/>
        <end position="398"/>
    </location>
</feature>
<dbReference type="InterPro" id="IPR003838">
    <property type="entry name" value="ABC3_permease_C"/>
</dbReference>
<evidence type="ECO:0000313" key="11">
    <source>
        <dbReference type="EMBL" id="MCE2593295.1"/>
    </source>
</evidence>
<dbReference type="Pfam" id="PF02687">
    <property type="entry name" value="FtsX"/>
    <property type="match status" value="1"/>
</dbReference>
<dbReference type="PANTHER" id="PTHR30489:SF0">
    <property type="entry name" value="LIPOPROTEIN-RELEASING SYSTEM TRANSMEMBRANE PROTEIN LOLE"/>
    <property type="match status" value="1"/>
</dbReference>
<protein>
    <submittedName>
        <fullName evidence="11">Lipoprotein-releasing ABC transporter permease subunit LolE</fullName>
    </submittedName>
</protein>
<dbReference type="Pfam" id="PF12704">
    <property type="entry name" value="MacB_PCD"/>
    <property type="match status" value="1"/>
</dbReference>
<keyword evidence="3" id="KW-0813">Transport</keyword>
<dbReference type="Proteomes" id="UP001201273">
    <property type="component" value="Unassembled WGS sequence"/>
</dbReference>
<keyword evidence="6 8" id="KW-1133">Transmembrane helix</keyword>
<keyword evidence="5 8" id="KW-0812">Transmembrane</keyword>
<keyword evidence="11" id="KW-0449">Lipoprotein</keyword>
<reference evidence="11 12" key="1">
    <citation type="journal article" date="2022" name="Environ. Microbiol. Rep.">
        <title>Eco-phylogenetic analyses reveal divergent evolution of vitamin B12 metabolism in the marine bacterial family 'Psychromonadaceae'.</title>
        <authorList>
            <person name="Jin X."/>
            <person name="Yang Y."/>
            <person name="Cao H."/>
            <person name="Gao B."/>
            <person name="Zhao Z."/>
        </authorList>
    </citation>
    <scope>NUCLEOTIDE SEQUENCE [LARGE SCALE GENOMIC DNA]</scope>
    <source>
        <strain evidence="11 12">MKS20</strain>
    </source>
</reference>
<dbReference type="InterPro" id="IPR011925">
    <property type="entry name" value="LolCE_TM"/>
</dbReference>
<evidence type="ECO:0000256" key="6">
    <source>
        <dbReference type="ARBA" id="ARBA00022989"/>
    </source>
</evidence>
<dbReference type="NCBIfam" id="TIGR02212">
    <property type="entry name" value="lolCE"/>
    <property type="match status" value="1"/>
</dbReference>
<feature type="transmembrane region" description="Helical" evidence="8">
    <location>
        <begin position="315"/>
        <end position="341"/>
    </location>
</feature>
<gene>
    <name evidence="11" type="primary">lolE</name>
    <name evidence="11" type="ORF">K6Y31_00470</name>
</gene>
<evidence type="ECO:0000256" key="3">
    <source>
        <dbReference type="ARBA" id="ARBA00022448"/>
    </source>
</evidence>
<dbReference type="NCBIfam" id="NF008357">
    <property type="entry name" value="PRK11146.1"/>
    <property type="match status" value="1"/>
</dbReference>
<evidence type="ECO:0000256" key="5">
    <source>
        <dbReference type="ARBA" id="ARBA00022692"/>
    </source>
</evidence>
<evidence type="ECO:0000313" key="12">
    <source>
        <dbReference type="Proteomes" id="UP001201273"/>
    </source>
</evidence>
<dbReference type="InterPro" id="IPR025857">
    <property type="entry name" value="MacB_PCD"/>
</dbReference>
<comment type="similarity">
    <text evidence="2">Belongs to the ABC-4 integral membrane protein family. LolC/E subfamily.</text>
</comment>
<evidence type="ECO:0000256" key="8">
    <source>
        <dbReference type="SAM" id="Phobius"/>
    </source>
</evidence>
<evidence type="ECO:0000256" key="2">
    <source>
        <dbReference type="ARBA" id="ARBA00005236"/>
    </source>
</evidence>
<name>A0ABS8W4S7_9GAMM</name>
<accession>A0ABS8W4S7</accession>
<sequence>MLVLPLAAFIGLRYSRAKQKNRFISFISLSSLLGIMLGVAVLIVGVSAMNGFERELRDRILSVIPHGELESAQGPFANWPALVKQVEQDRQVIAAAPYINVTGLLQKGNEMKGVALRAIEPELEDKVTQMSQFITGDGWQRLAEPGYQLILGKGIADKLGLQVNDNVTLLLPNLTADNKLSAPRRVTFTLVGLLEMGGQLDHSLGFIHLNTGNELTAGVNGVAFKTTDVMDAVSITRRVAYASGLLVYIKPWVFSQGNVYQDIQMVKALMYVILFLVVAVACFNIVSTLVMAVNDKKGDIAILQTMGASSALLRNIFIVQGLLNGVVGALFGVVLGVIVALNLTEIFQFFESLTGQKVLSGEIYFIDFMPSLVQPLDVVVIASVAVLMSLLATIYPAWRATKVKPAQQLGHG</sequence>
<comment type="subcellular location">
    <subcellularLocation>
        <location evidence="1">Cell membrane</location>
        <topology evidence="1">Multi-pass membrane protein</topology>
    </subcellularLocation>
</comment>
<evidence type="ECO:0000259" key="9">
    <source>
        <dbReference type="Pfam" id="PF02687"/>
    </source>
</evidence>
<comment type="caution">
    <text evidence="11">The sequence shown here is derived from an EMBL/GenBank/DDBJ whole genome shotgun (WGS) entry which is preliminary data.</text>
</comment>
<proteinExistence type="inferred from homology"/>
<organism evidence="11 12">
    <name type="scientific">Motilimonas cestriensis</name>
    <dbReference type="NCBI Taxonomy" id="2742685"/>
    <lineage>
        <taxon>Bacteria</taxon>
        <taxon>Pseudomonadati</taxon>
        <taxon>Pseudomonadota</taxon>
        <taxon>Gammaproteobacteria</taxon>
        <taxon>Alteromonadales</taxon>
        <taxon>Alteromonadales genera incertae sedis</taxon>
        <taxon>Motilimonas</taxon>
    </lineage>
</organism>
<evidence type="ECO:0000256" key="4">
    <source>
        <dbReference type="ARBA" id="ARBA00022475"/>
    </source>
</evidence>
<keyword evidence="4" id="KW-1003">Cell membrane</keyword>
<feature type="domain" description="ABC3 transporter permease C-terminal" evidence="9">
    <location>
        <begin position="272"/>
        <end position="405"/>
    </location>
</feature>
<feature type="transmembrane region" description="Helical" evidence="8">
    <location>
        <begin position="269"/>
        <end position="294"/>
    </location>
</feature>
<evidence type="ECO:0000256" key="1">
    <source>
        <dbReference type="ARBA" id="ARBA00004651"/>
    </source>
</evidence>
<keyword evidence="12" id="KW-1185">Reference proteome</keyword>